<proteinExistence type="predicted"/>
<dbReference type="Pfam" id="PF01693">
    <property type="entry name" value="Cauli_VI"/>
    <property type="match status" value="1"/>
</dbReference>
<gene>
    <name evidence="3" type="ORF">ARMOST_04146</name>
</gene>
<dbReference type="Gene3D" id="3.40.970.10">
    <property type="entry name" value="Ribonuclease H1, N-terminal domain"/>
    <property type="match status" value="1"/>
</dbReference>
<feature type="compositionally biased region" description="Low complexity" evidence="1">
    <location>
        <begin position="122"/>
        <end position="136"/>
    </location>
</feature>
<feature type="domain" description="Ribonuclease H1 N-terminal" evidence="2">
    <location>
        <begin position="66"/>
        <end position="101"/>
    </location>
</feature>
<dbReference type="SUPFAM" id="SSF55658">
    <property type="entry name" value="L9 N-domain-like"/>
    <property type="match status" value="1"/>
</dbReference>
<dbReference type="EMBL" id="FUEG01000002">
    <property type="protein sequence ID" value="SJL00832.1"/>
    <property type="molecule type" value="Genomic_DNA"/>
</dbReference>
<evidence type="ECO:0000313" key="3">
    <source>
        <dbReference type="EMBL" id="SJL00832.1"/>
    </source>
</evidence>
<reference evidence="4" key="1">
    <citation type="journal article" date="2017" name="Nat. Ecol. Evol.">
        <title>Genome expansion and lineage-specific genetic innovations in the forest pathogenic fungi Armillaria.</title>
        <authorList>
            <person name="Sipos G."/>
            <person name="Prasanna A.N."/>
            <person name="Walter M.C."/>
            <person name="O'Connor E."/>
            <person name="Balint B."/>
            <person name="Krizsan K."/>
            <person name="Kiss B."/>
            <person name="Hess J."/>
            <person name="Varga T."/>
            <person name="Slot J."/>
            <person name="Riley R."/>
            <person name="Boka B."/>
            <person name="Rigling D."/>
            <person name="Barry K."/>
            <person name="Lee J."/>
            <person name="Mihaltcheva S."/>
            <person name="LaButti K."/>
            <person name="Lipzen A."/>
            <person name="Waldron R."/>
            <person name="Moloney N.M."/>
            <person name="Sperisen C."/>
            <person name="Kredics L."/>
            <person name="Vagvoelgyi C."/>
            <person name="Patrignani A."/>
            <person name="Fitzpatrick D."/>
            <person name="Nagy I."/>
            <person name="Doyle S."/>
            <person name="Anderson J.B."/>
            <person name="Grigoriev I.V."/>
            <person name="Gueldener U."/>
            <person name="Muensterkoetter M."/>
            <person name="Nagy L.G."/>
        </authorList>
    </citation>
    <scope>NUCLEOTIDE SEQUENCE [LARGE SCALE GENOMIC DNA]</scope>
    <source>
        <strain evidence="4">C18/9</strain>
    </source>
</reference>
<feature type="region of interest" description="Disordered" evidence="1">
    <location>
        <begin position="120"/>
        <end position="224"/>
    </location>
</feature>
<dbReference type="AlphaFoldDB" id="A0A284QWL5"/>
<protein>
    <recommendedName>
        <fullName evidence="2">Ribonuclease H1 N-terminal domain-containing protein</fullName>
    </recommendedName>
</protein>
<evidence type="ECO:0000259" key="2">
    <source>
        <dbReference type="Pfam" id="PF01693"/>
    </source>
</evidence>
<keyword evidence="4" id="KW-1185">Reference proteome</keyword>
<accession>A0A284QWL5</accession>
<dbReference type="InterPro" id="IPR011320">
    <property type="entry name" value="RNase_H1_N"/>
</dbReference>
<evidence type="ECO:0000313" key="4">
    <source>
        <dbReference type="Proteomes" id="UP000219338"/>
    </source>
</evidence>
<organism evidence="3 4">
    <name type="scientific">Armillaria ostoyae</name>
    <name type="common">Armillaria root rot fungus</name>
    <dbReference type="NCBI Taxonomy" id="47428"/>
    <lineage>
        <taxon>Eukaryota</taxon>
        <taxon>Fungi</taxon>
        <taxon>Dikarya</taxon>
        <taxon>Basidiomycota</taxon>
        <taxon>Agaricomycotina</taxon>
        <taxon>Agaricomycetes</taxon>
        <taxon>Agaricomycetidae</taxon>
        <taxon>Agaricales</taxon>
        <taxon>Marasmiineae</taxon>
        <taxon>Physalacriaceae</taxon>
        <taxon>Armillaria</taxon>
    </lineage>
</organism>
<dbReference type="InterPro" id="IPR009027">
    <property type="entry name" value="Ribosomal_bL9/RNase_H1_N"/>
</dbReference>
<dbReference type="OrthoDB" id="2982765at2759"/>
<evidence type="ECO:0000256" key="1">
    <source>
        <dbReference type="SAM" id="MobiDB-lite"/>
    </source>
</evidence>
<sequence length="283" mass="30869">MRVTRSENIFRMHSKLPPDEEALWSCLDDIPLPDSPSHTPRPCTPCVPVFYPDPGDEDLLRVGGKKLYTVCVGRIPGIYSSWESTQIQVKGFQGQDSKGCSTWSECVSYWQGLCRPGTHNHPSSAPSPLVVPLTPTRSPSHLASARGFSTPQKPRQSLAFQTPGTSPSPQVLWQMSTPSRTTATPSGLHSSSLPEGHPPASSPEQPQASTSTSSSSSRHTTAKKSGAELFVVINETKGDRVVYHDLAKAEARLAKLCSRGNECMLKITRRMKDTLRDSDDSDQ</sequence>
<feature type="compositionally biased region" description="Low complexity" evidence="1">
    <location>
        <begin position="202"/>
        <end position="217"/>
    </location>
</feature>
<name>A0A284QWL5_ARMOS</name>
<dbReference type="InterPro" id="IPR037056">
    <property type="entry name" value="RNase_H1_N_sf"/>
</dbReference>
<feature type="compositionally biased region" description="Polar residues" evidence="1">
    <location>
        <begin position="137"/>
        <end position="193"/>
    </location>
</feature>
<dbReference type="Proteomes" id="UP000219338">
    <property type="component" value="Unassembled WGS sequence"/>
</dbReference>